<dbReference type="InterPro" id="IPR011051">
    <property type="entry name" value="RmlC_Cupin_sf"/>
</dbReference>
<dbReference type="SUPFAM" id="SSF46689">
    <property type="entry name" value="Homeodomain-like"/>
    <property type="match status" value="1"/>
</dbReference>
<dbReference type="InterPro" id="IPR018060">
    <property type="entry name" value="HTH_AraC"/>
</dbReference>
<dbReference type="EMBL" id="QYUO01000003">
    <property type="protein sequence ID" value="RJF91945.1"/>
    <property type="molecule type" value="Genomic_DNA"/>
</dbReference>
<sequence length="272" mass="30324">MKHRPSDIFTAPQSELNSLRTLPRPVYGHIRGLPNRPIGHRHTHSWVQLSYALHGVIEVVTSTGRFVAPPLRAIWIPARVPHAVRCAPHTEIRSLYIESAAVPRHASECRVLAVTPLTRELIRTFSEFPAEYDEQGTEGRLVQVLLDQLACAPELGLSLPWPQDARLRHICTEMNAKPDGGASLADYGARLHLSERTLSRLFRQQTGLSFRLWRQRARILSALPLLERGDRVTDVALACGYESMSAFIAAFREQMGMTPGELLAACAMVSQA</sequence>
<dbReference type="AlphaFoldDB" id="A0A3A3FKS7"/>
<gene>
    <name evidence="7" type="ORF">D3871_25080</name>
</gene>
<dbReference type="PANTHER" id="PTHR11019">
    <property type="entry name" value="HTH-TYPE TRANSCRIPTIONAL REGULATOR NIMR"/>
    <property type="match status" value="1"/>
</dbReference>
<dbReference type="InterPro" id="IPR014710">
    <property type="entry name" value="RmlC-like_jellyroll"/>
</dbReference>
<dbReference type="PANTHER" id="PTHR11019:SF159">
    <property type="entry name" value="TRANSCRIPTIONAL REGULATOR-RELATED"/>
    <property type="match status" value="1"/>
</dbReference>
<accession>A0A3A3FKS7</accession>
<dbReference type="InterPro" id="IPR003313">
    <property type="entry name" value="AraC-bd"/>
</dbReference>
<dbReference type="Pfam" id="PF12833">
    <property type="entry name" value="HTH_18"/>
    <property type="match status" value="1"/>
</dbReference>
<protein>
    <submittedName>
        <fullName evidence="7">AraC family transcriptional regulator</fullName>
    </submittedName>
</protein>
<keyword evidence="3" id="KW-0238">DNA-binding</keyword>
<evidence type="ECO:0000256" key="2">
    <source>
        <dbReference type="ARBA" id="ARBA00023015"/>
    </source>
</evidence>
<dbReference type="OrthoDB" id="9804543at2"/>
<dbReference type="PROSITE" id="PS00041">
    <property type="entry name" value="HTH_ARAC_FAMILY_1"/>
    <property type="match status" value="1"/>
</dbReference>
<keyword evidence="5" id="KW-0804">Transcription</keyword>
<proteinExistence type="predicted"/>
<dbReference type="Pfam" id="PF02311">
    <property type="entry name" value="AraC_binding"/>
    <property type="match status" value="1"/>
</dbReference>
<dbReference type="InterPro" id="IPR020449">
    <property type="entry name" value="Tscrpt_reg_AraC-type_HTH"/>
</dbReference>
<evidence type="ECO:0000256" key="4">
    <source>
        <dbReference type="ARBA" id="ARBA00023159"/>
    </source>
</evidence>
<evidence type="ECO:0000313" key="7">
    <source>
        <dbReference type="EMBL" id="RJF91945.1"/>
    </source>
</evidence>
<dbReference type="RefSeq" id="WP_119771843.1">
    <property type="nucleotide sequence ID" value="NZ_QYUO01000003.1"/>
</dbReference>
<feature type="domain" description="HTH araC/xylS-type" evidence="6">
    <location>
        <begin position="165"/>
        <end position="265"/>
    </location>
</feature>
<dbReference type="Proteomes" id="UP000265955">
    <property type="component" value="Unassembled WGS sequence"/>
</dbReference>
<evidence type="ECO:0000259" key="6">
    <source>
        <dbReference type="PROSITE" id="PS01124"/>
    </source>
</evidence>
<evidence type="ECO:0000256" key="1">
    <source>
        <dbReference type="ARBA" id="ARBA00022491"/>
    </source>
</evidence>
<comment type="caution">
    <text evidence="7">The sequence shown here is derived from an EMBL/GenBank/DDBJ whole genome shotgun (WGS) entry which is preliminary data.</text>
</comment>
<dbReference type="InterPro" id="IPR009057">
    <property type="entry name" value="Homeodomain-like_sf"/>
</dbReference>
<evidence type="ECO:0000256" key="5">
    <source>
        <dbReference type="ARBA" id="ARBA00023163"/>
    </source>
</evidence>
<name>A0A3A3FKS7_9BURK</name>
<organism evidence="7 8">
    <name type="scientific">Noviherbaspirillum saxi</name>
    <dbReference type="NCBI Taxonomy" id="2320863"/>
    <lineage>
        <taxon>Bacteria</taxon>
        <taxon>Pseudomonadati</taxon>
        <taxon>Pseudomonadota</taxon>
        <taxon>Betaproteobacteria</taxon>
        <taxon>Burkholderiales</taxon>
        <taxon>Oxalobacteraceae</taxon>
        <taxon>Noviherbaspirillum</taxon>
    </lineage>
</organism>
<dbReference type="PRINTS" id="PR00032">
    <property type="entry name" value="HTHARAC"/>
</dbReference>
<dbReference type="SUPFAM" id="SSF51182">
    <property type="entry name" value="RmlC-like cupins"/>
    <property type="match status" value="1"/>
</dbReference>
<evidence type="ECO:0000256" key="3">
    <source>
        <dbReference type="ARBA" id="ARBA00023125"/>
    </source>
</evidence>
<keyword evidence="1" id="KW-0678">Repressor</keyword>
<dbReference type="GO" id="GO:0043565">
    <property type="term" value="F:sequence-specific DNA binding"/>
    <property type="evidence" value="ECO:0007669"/>
    <property type="project" value="InterPro"/>
</dbReference>
<dbReference type="Gene3D" id="2.60.120.10">
    <property type="entry name" value="Jelly Rolls"/>
    <property type="match status" value="1"/>
</dbReference>
<keyword evidence="4" id="KW-0010">Activator</keyword>
<dbReference type="Gene3D" id="1.10.10.60">
    <property type="entry name" value="Homeodomain-like"/>
    <property type="match status" value="1"/>
</dbReference>
<dbReference type="CDD" id="cd06124">
    <property type="entry name" value="cupin_NimR-like_N"/>
    <property type="match status" value="1"/>
</dbReference>
<dbReference type="PROSITE" id="PS01124">
    <property type="entry name" value="HTH_ARAC_FAMILY_2"/>
    <property type="match status" value="1"/>
</dbReference>
<dbReference type="GO" id="GO:0003700">
    <property type="term" value="F:DNA-binding transcription factor activity"/>
    <property type="evidence" value="ECO:0007669"/>
    <property type="project" value="InterPro"/>
</dbReference>
<keyword evidence="2" id="KW-0805">Transcription regulation</keyword>
<dbReference type="InterPro" id="IPR018062">
    <property type="entry name" value="HTH_AraC-typ_CS"/>
</dbReference>
<dbReference type="FunFam" id="1.10.10.60:FF:000132">
    <property type="entry name" value="AraC family transcriptional regulator"/>
    <property type="match status" value="1"/>
</dbReference>
<reference evidence="8" key="1">
    <citation type="submission" date="2018-09" db="EMBL/GenBank/DDBJ databases">
        <authorList>
            <person name="Zhu H."/>
        </authorList>
    </citation>
    <scope>NUCLEOTIDE SEQUENCE [LARGE SCALE GENOMIC DNA]</scope>
    <source>
        <strain evidence="8">K1R23-30</strain>
    </source>
</reference>
<evidence type="ECO:0000313" key="8">
    <source>
        <dbReference type="Proteomes" id="UP000265955"/>
    </source>
</evidence>
<dbReference type="SMART" id="SM00342">
    <property type="entry name" value="HTH_ARAC"/>
    <property type="match status" value="1"/>
</dbReference>
<keyword evidence="8" id="KW-1185">Reference proteome</keyword>